<gene>
    <name evidence="2" type="ORF">ACFPVW_13805</name>
</gene>
<dbReference type="RefSeq" id="WP_197066218.1">
    <property type="nucleotide sequence ID" value="NZ_CDDF01000014.1"/>
</dbReference>
<reference evidence="3" key="1">
    <citation type="journal article" date="2019" name="Int. J. Syst. Evol. Microbiol.">
        <title>The Global Catalogue of Microorganisms (GCM) 10K type strain sequencing project: providing services to taxonomists for standard genome sequencing and annotation.</title>
        <authorList>
            <consortium name="The Broad Institute Genomics Platform"/>
            <consortium name="The Broad Institute Genome Sequencing Center for Infectious Disease"/>
            <person name="Wu L."/>
            <person name="Ma J."/>
        </authorList>
    </citation>
    <scope>NUCLEOTIDE SEQUENCE [LARGE SCALE GENOMIC DNA]</scope>
    <source>
        <strain evidence="3">KCTC 15012</strain>
    </source>
</reference>
<feature type="region of interest" description="Disordered" evidence="1">
    <location>
        <begin position="1"/>
        <end position="53"/>
    </location>
</feature>
<organism evidence="2 3">
    <name type="scientific">Aeromonas eucrenophila</name>
    <dbReference type="NCBI Taxonomy" id="649"/>
    <lineage>
        <taxon>Bacteria</taxon>
        <taxon>Pseudomonadati</taxon>
        <taxon>Pseudomonadota</taxon>
        <taxon>Gammaproteobacteria</taxon>
        <taxon>Aeromonadales</taxon>
        <taxon>Aeromonadaceae</taxon>
        <taxon>Aeromonas</taxon>
    </lineage>
</organism>
<protein>
    <submittedName>
        <fullName evidence="2">Uncharacterized protein</fullName>
    </submittedName>
</protein>
<comment type="caution">
    <text evidence="2">The sequence shown here is derived from an EMBL/GenBank/DDBJ whole genome shotgun (WGS) entry which is preliminary data.</text>
</comment>
<accession>A0ABW0YDL2</accession>
<dbReference type="EMBL" id="JBHSPP010000015">
    <property type="protein sequence ID" value="MFC5707107.1"/>
    <property type="molecule type" value="Genomic_DNA"/>
</dbReference>
<evidence type="ECO:0000313" key="2">
    <source>
        <dbReference type="EMBL" id="MFC5707107.1"/>
    </source>
</evidence>
<sequence>MELCDRPSLCHRPQASQPDPTPARQLAPWYLQHRDQGWEAPGTTLQMQHPSLG</sequence>
<name>A0ABW0YDL2_9GAMM</name>
<proteinExistence type="predicted"/>
<keyword evidence="3" id="KW-1185">Reference proteome</keyword>
<evidence type="ECO:0000256" key="1">
    <source>
        <dbReference type="SAM" id="MobiDB-lite"/>
    </source>
</evidence>
<dbReference type="Proteomes" id="UP001596132">
    <property type="component" value="Unassembled WGS sequence"/>
</dbReference>
<feature type="compositionally biased region" description="Polar residues" evidence="1">
    <location>
        <begin position="43"/>
        <end position="53"/>
    </location>
</feature>
<evidence type="ECO:0000313" key="3">
    <source>
        <dbReference type="Proteomes" id="UP001596132"/>
    </source>
</evidence>